<dbReference type="PANTHER" id="PTHR48045:SF26">
    <property type="entry name" value="UDP-GLYCOSYLTRANSFERASE 74E2-LIKE"/>
    <property type="match status" value="1"/>
</dbReference>
<name>A0A7J7FR23_CAMSI</name>
<dbReference type="InterPro" id="IPR002213">
    <property type="entry name" value="UDP_glucos_trans"/>
</dbReference>
<protein>
    <submittedName>
        <fullName evidence="3">Uncharacterized protein</fullName>
    </submittedName>
</protein>
<keyword evidence="4" id="KW-1185">Reference proteome</keyword>
<sequence>MAAFESEQMQEMAWGLNQSNYNFLWVMRATEDAQLPNNFINDTAEKGLVVTWSPQIEALSLGLPMVGVPYWSDQATNAKFVEDVWGIGIRAKMDDKGIARRDVLEACIKEVIEGEKKNEVKMQ</sequence>
<dbReference type="SUPFAM" id="SSF53756">
    <property type="entry name" value="UDP-Glycosyltransferase/glycogen phosphorylase"/>
    <property type="match status" value="1"/>
</dbReference>
<keyword evidence="2" id="KW-0284">Flavonoid biosynthesis</keyword>
<dbReference type="Pfam" id="PF00201">
    <property type="entry name" value="UDPGT"/>
    <property type="match status" value="1"/>
</dbReference>
<reference evidence="3 4" key="2">
    <citation type="submission" date="2020-07" db="EMBL/GenBank/DDBJ databases">
        <title>Genome assembly of wild tea tree DASZ reveals pedigree and selection history of tea varieties.</title>
        <authorList>
            <person name="Zhang W."/>
        </authorList>
    </citation>
    <scope>NUCLEOTIDE SEQUENCE [LARGE SCALE GENOMIC DNA]</scope>
    <source>
        <strain evidence="4">cv. G240</strain>
        <tissue evidence="3">Leaf</tissue>
    </source>
</reference>
<evidence type="ECO:0000313" key="3">
    <source>
        <dbReference type="EMBL" id="KAF5930702.1"/>
    </source>
</evidence>
<dbReference type="Proteomes" id="UP000593564">
    <property type="component" value="Unassembled WGS sequence"/>
</dbReference>
<gene>
    <name evidence="3" type="ORF">HYC85_031575</name>
</gene>
<evidence type="ECO:0000256" key="2">
    <source>
        <dbReference type="ARBA" id="ARBA00023241"/>
    </source>
</evidence>
<dbReference type="EMBL" id="JACBKZ010000015">
    <property type="protein sequence ID" value="KAF5930702.1"/>
    <property type="molecule type" value="Genomic_DNA"/>
</dbReference>
<organism evidence="3 4">
    <name type="scientific">Camellia sinensis</name>
    <name type="common">Tea plant</name>
    <name type="synonym">Thea sinensis</name>
    <dbReference type="NCBI Taxonomy" id="4442"/>
    <lineage>
        <taxon>Eukaryota</taxon>
        <taxon>Viridiplantae</taxon>
        <taxon>Streptophyta</taxon>
        <taxon>Embryophyta</taxon>
        <taxon>Tracheophyta</taxon>
        <taxon>Spermatophyta</taxon>
        <taxon>Magnoliopsida</taxon>
        <taxon>eudicotyledons</taxon>
        <taxon>Gunneridae</taxon>
        <taxon>Pentapetalae</taxon>
        <taxon>asterids</taxon>
        <taxon>Ericales</taxon>
        <taxon>Theaceae</taxon>
        <taxon>Camellia</taxon>
    </lineage>
</organism>
<dbReference type="AlphaFoldDB" id="A0A7J7FR23"/>
<keyword evidence="1" id="KW-0808">Transferase</keyword>
<evidence type="ECO:0000313" key="4">
    <source>
        <dbReference type="Proteomes" id="UP000593564"/>
    </source>
</evidence>
<reference evidence="4" key="1">
    <citation type="journal article" date="2020" name="Nat. Commun.">
        <title>Genome assembly of wild tea tree DASZ reveals pedigree and selection history of tea varieties.</title>
        <authorList>
            <person name="Zhang W."/>
            <person name="Zhang Y."/>
            <person name="Qiu H."/>
            <person name="Guo Y."/>
            <person name="Wan H."/>
            <person name="Zhang X."/>
            <person name="Scossa F."/>
            <person name="Alseekh S."/>
            <person name="Zhang Q."/>
            <person name="Wang P."/>
            <person name="Xu L."/>
            <person name="Schmidt M.H."/>
            <person name="Jia X."/>
            <person name="Li D."/>
            <person name="Zhu A."/>
            <person name="Guo F."/>
            <person name="Chen W."/>
            <person name="Ni D."/>
            <person name="Usadel B."/>
            <person name="Fernie A.R."/>
            <person name="Wen W."/>
        </authorList>
    </citation>
    <scope>NUCLEOTIDE SEQUENCE [LARGE SCALE GENOMIC DNA]</scope>
    <source>
        <strain evidence="4">cv. G240</strain>
    </source>
</reference>
<dbReference type="GO" id="GO:0008194">
    <property type="term" value="F:UDP-glycosyltransferase activity"/>
    <property type="evidence" value="ECO:0007669"/>
    <property type="project" value="InterPro"/>
</dbReference>
<dbReference type="Gene3D" id="3.40.50.2000">
    <property type="entry name" value="Glycogen Phosphorylase B"/>
    <property type="match status" value="2"/>
</dbReference>
<accession>A0A7J7FR23</accession>
<evidence type="ECO:0000256" key="1">
    <source>
        <dbReference type="ARBA" id="ARBA00022679"/>
    </source>
</evidence>
<dbReference type="GO" id="GO:0009813">
    <property type="term" value="P:flavonoid biosynthetic process"/>
    <property type="evidence" value="ECO:0007669"/>
    <property type="project" value="UniProtKB-KW"/>
</dbReference>
<proteinExistence type="predicted"/>
<dbReference type="PANTHER" id="PTHR48045">
    <property type="entry name" value="UDP-GLYCOSYLTRANSFERASE 72B1"/>
    <property type="match status" value="1"/>
</dbReference>
<comment type="caution">
    <text evidence="3">The sequence shown here is derived from an EMBL/GenBank/DDBJ whole genome shotgun (WGS) entry which is preliminary data.</text>
</comment>